<dbReference type="EMBL" id="CM000207">
    <property type="protein sequence ID" value="EAN77433.1"/>
    <property type="molecule type" value="Genomic_DNA"/>
</dbReference>
<reference evidence="1 2" key="2">
    <citation type="journal article" date="2005" name="Science">
        <title>The genome of the African trypanosome Trypanosoma brucei.</title>
        <authorList>
            <person name="Berriman M."/>
            <person name="Ghedin E."/>
            <person name="Hertz-Fowler C."/>
            <person name="Blandin G."/>
            <person name="Renauld H."/>
            <person name="Bartholomeu D.C."/>
            <person name="Lennard N.J."/>
            <person name="Caler E."/>
            <person name="Hamlin N.E."/>
            <person name="Haas B."/>
            <person name="Bohme U."/>
            <person name="Hannick L."/>
            <person name="Aslett M.A."/>
            <person name="Shallom J."/>
            <person name="Marcello L."/>
            <person name="Hou L."/>
            <person name="Wickstead B."/>
            <person name="Alsmark U.C."/>
            <person name="Arrowsmith C."/>
            <person name="Atkin R.J."/>
            <person name="Barron A.J."/>
            <person name="Bringaud F."/>
            <person name="Brooks K."/>
            <person name="Carrington M."/>
            <person name="Cherevach I."/>
            <person name="Chillingworth T.J."/>
            <person name="Churcher C."/>
            <person name="Clark L.N."/>
            <person name="Corton C.H."/>
            <person name="Cronin A."/>
            <person name="Davies R.M."/>
            <person name="Doggett J."/>
            <person name="Djikeng A."/>
            <person name="Feldblyum T."/>
            <person name="Field M.C."/>
            <person name="Fraser A."/>
            <person name="Goodhead I."/>
            <person name="Hance Z."/>
            <person name="Harper D."/>
            <person name="Harris B.R."/>
            <person name="Hauser H."/>
            <person name="Hostetler J."/>
            <person name="Ivens A."/>
            <person name="Jagels K."/>
            <person name="Johnson D."/>
            <person name="Johnson J."/>
            <person name="Jones K."/>
            <person name="Kerhornou A.X."/>
            <person name="Koo H."/>
            <person name="Larke N."/>
            <person name="Landfear S."/>
            <person name="Larkin C."/>
            <person name="Leech V."/>
            <person name="Line A."/>
            <person name="Lord A."/>
            <person name="Macleod A."/>
            <person name="Mooney P.J."/>
            <person name="Moule S."/>
            <person name="Martin D.M."/>
            <person name="Morgan G.W."/>
            <person name="Mungall K."/>
            <person name="Norbertczak H."/>
            <person name="Ormond D."/>
            <person name="Pai G."/>
            <person name="Peacock C.S."/>
            <person name="Peterson J."/>
            <person name="Quail M.A."/>
            <person name="Rabbinowitsch E."/>
            <person name="Rajandream M.A."/>
            <person name="Reitter C."/>
            <person name="Salzberg S.L."/>
            <person name="Sanders M."/>
            <person name="Schobel S."/>
            <person name="Sharp S."/>
            <person name="Simmonds M."/>
            <person name="Simpson A.J."/>
            <person name="Tallon L."/>
            <person name="Turner C.M."/>
            <person name="Tait A."/>
            <person name="Tivey A.R."/>
            <person name="Van Aken S."/>
            <person name="Walker D."/>
            <person name="Wanless D."/>
            <person name="Wang S."/>
            <person name="White B."/>
            <person name="White O."/>
            <person name="Whitehead S."/>
            <person name="Woodward J."/>
            <person name="Wortman J."/>
            <person name="Adams M.D."/>
            <person name="Embley T.M."/>
            <person name="Gull K."/>
            <person name="Ullu E."/>
            <person name="Barry J.D."/>
            <person name="Fairlamb A.H."/>
            <person name="Opperdoes F."/>
            <person name="Barrell B.G."/>
            <person name="Donelson J.E."/>
            <person name="Hall N."/>
            <person name="Fraser C.M."/>
            <person name="Melville S.E."/>
            <person name="El-Sayed N.M."/>
        </authorList>
    </citation>
    <scope>NUCLEOTIDE SEQUENCE [LARGE SCALE GENOMIC DNA]</scope>
    <source>
        <strain evidence="1 2">927/4 GUTat10.1</strain>
    </source>
</reference>
<dbReference type="Proteomes" id="UP000008524">
    <property type="component" value="Chromosome 9"/>
</dbReference>
<evidence type="ECO:0000313" key="1">
    <source>
        <dbReference type="EMBL" id="EAN77433.1"/>
    </source>
</evidence>
<evidence type="ECO:0000313" key="2">
    <source>
        <dbReference type="Proteomes" id="UP000008524"/>
    </source>
</evidence>
<dbReference type="InParanoid" id="Q38CN7"/>
<dbReference type="RefSeq" id="XP_827763.1">
    <property type="nucleotide sequence ID" value="XM_822670.1"/>
</dbReference>
<protein>
    <submittedName>
        <fullName evidence="1">Uncharacterized protein</fullName>
    </submittedName>
</protein>
<sequence length="78" mass="9584">MPYMHPGENFPWLAGLVIHIKIKRNTQFMKRIKKERELKKGKETKFPVPKRKWAQSIHVSKYFKRAYCVRTKKKELYY</sequence>
<keyword evidence="2" id="KW-1185">Reference proteome</keyword>
<dbReference type="PaxDb" id="5691-EAN77433"/>
<dbReference type="KEGG" id="tbr:Tb09.244.0380"/>
<proteinExistence type="predicted"/>
<dbReference type="AlphaFoldDB" id="Q38CN7"/>
<reference evidence="1 2" key="1">
    <citation type="journal article" date="2005" name="Science">
        <title>Comparative genomics of trypanosomatid parasitic protozoa.</title>
        <authorList>
            <person name="El-Sayed N.M."/>
            <person name="Myler P.J."/>
            <person name="Blandin G."/>
            <person name="Berriman M."/>
            <person name="Crabtree J."/>
            <person name="Aggarwal G."/>
            <person name="Caler E."/>
            <person name="Renauld H."/>
            <person name="Worthey E.A."/>
            <person name="Hertz-Fowler C."/>
            <person name="Ghedin E."/>
            <person name="Peacock C."/>
            <person name="Bartholomeu D.C."/>
            <person name="Haas B.J."/>
            <person name="Tran A.N."/>
            <person name="Wortman J.R."/>
            <person name="Alsmark U.C."/>
            <person name="Angiuoli S."/>
            <person name="Anupama A."/>
            <person name="Badger J."/>
            <person name="Bringaud F."/>
            <person name="Cadag E."/>
            <person name="Carlton J.M."/>
            <person name="Cerqueira G.C."/>
            <person name="Creasy T."/>
            <person name="Delcher A.L."/>
            <person name="Djikeng A."/>
            <person name="Embley T.M."/>
            <person name="Hauser C."/>
            <person name="Ivens A.C."/>
            <person name="Kummerfeld S.K."/>
            <person name="Pereira-Leal J.B."/>
            <person name="Nilsson D."/>
            <person name="Peterson J."/>
            <person name="Salzberg S.L."/>
            <person name="Shallom J."/>
            <person name="Silva J.C."/>
            <person name="Sundaram J."/>
            <person name="Westenberger S."/>
            <person name="White O."/>
            <person name="Melville S.E."/>
            <person name="Donelson J.E."/>
            <person name="Andersson B."/>
            <person name="Stuart K.D."/>
            <person name="Hall N."/>
        </authorList>
    </citation>
    <scope>NUCLEOTIDE SEQUENCE [LARGE SCALE GENOMIC DNA]</scope>
    <source>
        <strain evidence="1 2">927/4 GUTat10.1</strain>
    </source>
</reference>
<accession>Q38CN7</accession>
<gene>
    <name evidence="1" type="ORF">Tb09.244.0380</name>
</gene>
<organism evidence="1 2">
    <name type="scientific">Trypanosoma brucei brucei (strain 927/4 GUTat10.1)</name>
    <dbReference type="NCBI Taxonomy" id="185431"/>
    <lineage>
        <taxon>Eukaryota</taxon>
        <taxon>Discoba</taxon>
        <taxon>Euglenozoa</taxon>
        <taxon>Kinetoplastea</taxon>
        <taxon>Metakinetoplastina</taxon>
        <taxon>Trypanosomatida</taxon>
        <taxon>Trypanosomatidae</taxon>
        <taxon>Trypanosoma</taxon>
    </lineage>
</organism>
<dbReference type="GeneID" id="3661438"/>
<name>Q38CN7_TRYB2</name>